<sequence>MIRKLILAATDIIGTPPTNVSGIVAPADADARIAGFFSMAFIISTILATFFVIKGGMDYVMSAGDASKVKSAQAEIQYALIGLVISLTGFVIVSVVTNLLGYNVPTTIGL</sequence>
<name>A0A2M7W2C1_9BACT</name>
<gene>
    <name evidence="2" type="ORF">COX64_01750</name>
</gene>
<dbReference type="EMBL" id="PFQB01000043">
    <property type="protein sequence ID" value="PJA14646.1"/>
    <property type="molecule type" value="Genomic_DNA"/>
</dbReference>
<keyword evidence="1" id="KW-0472">Membrane</keyword>
<evidence type="ECO:0000313" key="2">
    <source>
        <dbReference type="EMBL" id="PJA14646.1"/>
    </source>
</evidence>
<reference evidence="3" key="1">
    <citation type="submission" date="2017-09" db="EMBL/GenBank/DDBJ databases">
        <title>Depth-based differentiation of microbial function through sediment-hosted aquifers and enrichment of novel symbionts in the deep terrestrial subsurface.</title>
        <authorList>
            <person name="Probst A.J."/>
            <person name="Ladd B."/>
            <person name="Jarett J.K."/>
            <person name="Geller-Mcgrath D.E."/>
            <person name="Sieber C.M.K."/>
            <person name="Emerson J.B."/>
            <person name="Anantharaman K."/>
            <person name="Thomas B.C."/>
            <person name="Malmstrom R."/>
            <person name="Stieglmeier M."/>
            <person name="Klingl A."/>
            <person name="Woyke T."/>
            <person name="Ryan C.M."/>
            <person name="Banfield J.F."/>
        </authorList>
    </citation>
    <scope>NUCLEOTIDE SEQUENCE [LARGE SCALE GENOMIC DNA]</scope>
</reference>
<accession>A0A2M7W2C1</accession>
<keyword evidence="1" id="KW-1133">Transmembrane helix</keyword>
<evidence type="ECO:0000313" key="3">
    <source>
        <dbReference type="Proteomes" id="UP000228952"/>
    </source>
</evidence>
<dbReference type="AlphaFoldDB" id="A0A2M7W2C1"/>
<dbReference type="Proteomes" id="UP000228952">
    <property type="component" value="Unassembled WGS sequence"/>
</dbReference>
<organism evidence="2 3">
    <name type="scientific">Candidatus Dojkabacteria bacterium CG_4_10_14_0_2_um_filter_Dojkabacteria_WS6_41_15</name>
    <dbReference type="NCBI Taxonomy" id="2014249"/>
    <lineage>
        <taxon>Bacteria</taxon>
        <taxon>Candidatus Dojkabacteria</taxon>
    </lineage>
</organism>
<evidence type="ECO:0000256" key="1">
    <source>
        <dbReference type="SAM" id="Phobius"/>
    </source>
</evidence>
<feature type="transmembrane region" description="Helical" evidence="1">
    <location>
        <begin position="78"/>
        <end position="100"/>
    </location>
</feature>
<feature type="transmembrane region" description="Helical" evidence="1">
    <location>
        <begin position="32"/>
        <end position="53"/>
    </location>
</feature>
<proteinExistence type="predicted"/>
<comment type="caution">
    <text evidence="2">The sequence shown here is derived from an EMBL/GenBank/DDBJ whole genome shotgun (WGS) entry which is preliminary data.</text>
</comment>
<keyword evidence="1" id="KW-0812">Transmembrane</keyword>
<protein>
    <submittedName>
        <fullName evidence="2">Uncharacterized protein</fullName>
    </submittedName>
</protein>